<evidence type="ECO:0000256" key="1">
    <source>
        <dbReference type="ARBA" id="ARBA00023125"/>
    </source>
</evidence>
<keyword evidence="2" id="KW-0597">Phosphoprotein</keyword>
<dbReference type="InterPro" id="IPR039420">
    <property type="entry name" value="WalR-like"/>
</dbReference>
<dbReference type="InterPro" id="IPR016032">
    <property type="entry name" value="Sig_transdc_resp-reg_C-effctor"/>
</dbReference>
<dbReference type="PROSITE" id="PS00622">
    <property type="entry name" value="HTH_LUXR_1"/>
    <property type="match status" value="1"/>
</dbReference>
<feature type="domain" description="Response regulatory" evidence="4">
    <location>
        <begin position="27"/>
        <end position="146"/>
    </location>
</feature>
<dbReference type="InterPro" id="IPR001789">
    <property type="entry name" value="Sig_transdc_resp-reg_receiver"/>
</dbReference>
<dbReference type="PRINTS" id="PR00038">
    <property type="entry name" value="HTHLUXR"/>
</dbReference>
<dbReference type="Proteomes" id="UP000629619">
    <property type="component" value="Unassembled WGS sequence"/>
</dbReference>
<dbReference type="PANTHER" id="PTHR43214:SF42">
    <property type="entry name" value="TRANSCRIPTIONAL REGULATORY PROTEIN DESR"/>
    <property type="match status" value="1"/>
</dbReference>
<dbReference type="SMART" id="SM00421">
    <property type="entry name" value="HTH_LUXR"/>
    <property type="match status" value="1"/>
</dbReference>
<evidence type="ECO:0000259" key="3">
    <source>
        <dbReference type="PROSITE" id="PS50043"/>
    </source>
</evidence>
<reference evidence="5" key="1">
    <citation type="submission" date="2021-01" db="EMBL/GenBank/DDBJ databases">
        <title>Whole genome shotgun sequence of Actinoplanes siamensis NBRC 109076.</title>
        <authorList>
            <person name="Komaki H."/>
            <person name="Tamura T."/>
        </authorList>
    </citation>
    <scope>NUCLEOTIDE SEQUENCE</scope>
    <source>
        <strain evidence="5">NBRC 109076</strain>
    </source>
</reference>
<dbReference type="Gene3D" id="3.40.50.2300">
    <property type="match status" value="1"/>
</dbReference>
<dbReference type="GO" id="GO:0000160">
    <property type="term" value="P:phosphorelay signal transduction system"/>
    <property type="evidence" value="ECO:0007669"/>
    <property type="project" value="InterPro"/>
</dbReference>
<dbReference type="GO" id="GO:0003677">
    <property type="term" value="F:DNA binding"/>
    <property type="evidence" value="ECO:0007669"/>
    <property type="project" value="UniProtKB-KW"/>
</dbReference>
<feature type="domain" description="HTH luxR-type" evidence="3">
    <location>
        <begin position="161"/>
        <end position="226"/>
    </location>
</feature>
<dbReference type="SUPFAM" id="SSF46894">
    <property type="entry name" value="C-terminal effector domain of the bipartite response regulators"/>
    <property type="match status" value="1"/>
</dbReference>
<accession>A0A919TN02</accession>
<sequence>MRLPASNVTVTARVVPDPDLGESPVIRVIVAHRGVLIRRLLAHVLEEESDIRVVAELGSCDEITPAALREDPHVAILDYAMQEKSEIYDTWERLSEAVPECRLLVVMDRATPSLAGAALARMVPRVGLLTTDASPGQFIDSVRRLSRGQSVLDTDIAVAALTAPTHPLTDRERDVLLLAADGVPAKDIAARLFLTDGTVRNYLSRITAKTGGRTLVEAIRRAEEAGWV</sequence>
<comment type="caution">
    <text evidence="5">The sequence shown here is derived from an EMBL/GenBank/DDBJ whole genome shotgun (WGS) entry which is preliminary data.</text>
</comment>
<gene>
    <name evidence="5" type="primary">desR_3</name>
    <name evidence="5" type="ORF">Asi03nite_64690</name>
</gene>
<organism evidence="5 6">
    <name type="scientific">Actinoplanes siamensis</name>
    <dbReference type="NCBI Taxonomy" id="1223317"/>
    <lineage>
        <taxon>Bacteria</taxon>
        <taxon>Bacillati</taxon>
        <taxon>Actinomycetota</taxon>
        <taxon>Actinomycetes</taxon>
        <taxon>Micromonosporales</taxon>
        <taxon>Micromonosporaceae</taxon>
        <taxon>Actinoplanes</taxon>
    </lineage>
</organism>
<evidence type="ECO:0000256" key="2">
    <source>
        <dbReference type="PROSITE-ProRule" id="PRU00169"/>
    </source>
</evidence>
<dbReference type="SUPFAM" id="SSF52172">
    <property type="entry name" value="CheY-like"/>
    <property type="match status" value="1"/>
</dbReference>
<dbReference type="GO" id="GO:0006355">
    <property type="term" value="P:regulation of DNA-templated transcription"/>
    <property type="evidence" value="ECO:0007669"/>
    <property type="project" value="InterPro"/>
</dbReference>
<dbReference type="PROSITE" id="PS50043">
    <property type="entry name" value="HTH_LUXR_2"/>
    <property type="match status" value="1"/>
</dbReference>
<dbReference type="InterPro" id="IPR011006">
    <property type="entry name" value="CheY-like_superfamily"/>
</dbReference>
<keyword evidence="1 5" id="KW-0238">DNA-binding</keyword>
<feature type="modified residue" description="4-aspartylphosphate" evidence="2">
    <location>
        <position position="78"/>
    </location>
</feature>
<dbReference type="CDD" id="cd06170">
    <property type="entry name" value="LuxR_C_like"/>
    <property type="match status" value="1"/>
</dbReference>
<dbReference type="InterPro" id="IPR000792">
    <property type="entry name" value="Tscrpt_reg_LuxR_C"/>
</dbReference>
<dbReference type="PANTHER" id="PTHR43214">
    <property type="entry name" value="TWO-COMPONENT RESPONSE REGULATOR"/>
    <property type="match status" value="1"/>
</dbReference>
<evidence type="ECO:0000313" key="6">
    <source>
        <dbReference type="Proteomes" id="UP000629619"/>
    </source>
</evidence>
<dbReference type="Pfam" id="PF00196">
    <property type="entry name" value="GerE"/>
    <property type="match status" value="1"/>
</dbReference>
<evidence type="ECO:0000259" key="4">
    <source>
        <dbReference type="PROSITE" id="PS50110"/>
    </source>
</evidence>
<dbReference type="PROSITE" id="PS50110">
    <property type="entry name" value="RESPONSE_REGULATORY"/>
    <property type="match status" value="1"/>
</dbReference>
<dbReference type="AlphaFoldDB" id="A0A919TN02"/>
<evidence type="ECO:0000313" key="5">
    <source>
        <dbReference type="EMBL" id="GIF08931.1"/>
    </source>
</evidence>
<keyword evidence="6" id="KW-1185">Reference proteome</keyword>
<dbReference type="EMBL" id="BOMW01000070">
    <property type="protein sequence ID" value="GIF08931.1"/>
    <property type="molecule type" value="Genomic_DNA"/>
</dbReference>
<name>A0A919TN02_9ACTN</name>
<proteinExistence type="predicted"/>
<protein>
    <submittedName>
        <fullName evidence="5">DNA-binding response regulator</fullName>
    </submittedName>
</protein>